<accession>A0A1G2R6U5</accession>
<proteinExistence type="inferred from homology"/>
<dbReference type="EMBL" id="MHTY01000021">
    <property type="protein sequence ID" value="OHA68595.1"/>
    <property type="molecule type" value="Genomic_DNA"/>
</dbReference>
<dbReference type="GO" id="GO:0070929">
    <property type="term" value="P:trans-translation"/>
    <property type="evidence" value="ECO:0007669"/>
    <property type="project" value="UniProtKB-UniRule"/>
</dbReference>
<dbReference type="NCBIfam" id="NF003843">
    <property type="entry name" value="PRK05422.1"/>
    <property type="match status" value="1"/>
</dbReference>
<protein>
    <recommendedName>
        <fullName evidence="3">SsrA-binding protein</fullName>
    </recommendedName>
    <alternativeName>
        <fullName evidence="3">Small protein B</fullName>
    </alternativeName>
</protein>
<comment type="subcellular location">
    <subcellularLocation>
        <location evidence="3">Cytoplasm</location>
    </subcellularLocation>
    <text evidence="3">The tmRNA-SmpB complex associates with stalled 70S ribosomes.</text>
</comment>
<sequence>MDILAENRKAGFSFEILERFQGGLALQGAEVKSARLGRMQIAGTYVVMKNGELWLVGSNIPPYQPKNTPSNFQQERSRKVLVQKRELSSLIGKTTERGLTLIPLRVYSTPAGKIKLEFALARHKKKWDKREKLKKEEVVREIQQALHKQTY</sequence>
<gene>
    <name evidence="3" type="primary">smpB</name>
    <name evidence="4" type="ORF">A3J68_00010</name>
</gene>
<dbReference type="InterPro" id="IPR023620">
    <property type="entry name" value="SmpB"/>
</dbReference>
<reference evidence="4 5" key="1">
    <citation type="journal article" date="2016" name="Nat. Commun.">
        <title>Thousands of microbial genomes shed light on interconnected biogeochemical processes in an aquifer system.</title>
        <authorList>
            <person name="Anantharaman K."/>
            <person name="Brown C.T."/>
            <person name="Hug L.A."/>
            <person name="Sharon I."/>
            <person name="Castelle C.J."/>
            <person name="Probst A.J."/>
            <person name="Thomas B.C."/>
            <person name="Singh A."/>
            <person name="Wilkins M.J."/>
            <person name="Karaoz U."/>
            <person name="Brodie E.L."/>
            <person name="Williams K.H."/>
            <person name="Hubbard S.S."/>
            <person name="Banfield J.F."/>
        </authorList>
    </citation>
    <scope>NUCLEOTIDE SEQUENCE [LARGE SCALE GENOMIC DNA]</scope>
</reference>
<dbReference type="Proteomes" id="UP000178529">
    <property type="component" value="Unassembled WGS sequence"/>
</dbReference>
<evidence type="ECO:0000256" key="3">
    <source>
        <dbReference type="HAMAP-Rule" id="MF_00023"/>
    </source>
</evidence>
<keyword evidence="1 3" id="KW-0963">Cytoplasm</keyword>
<dbReference type="GO" id="GO:0003723">
    <property type="term" value="F:RNA binding"/>
    <property type="evidence" value="ECO:0007669"/>
    <property type="project" value="UniProtKB-UniRule"/>
</dbReference>
<dbReference type="AlphaFoldDB" id="A0A1G2R6U5"/>
<dbReference type="GO" id="GO:0070930">
    <property type="term" value="P:trans-translation-dependent protein tagging"/>
    <property type="evidence" value="ECO:0007669"/>
    <property type="project" value="TreeGrafter"/>
</dbReference>
<dbReference type="PANTHER" id="PTHR30308:SF2">
    <property type="entry name" value="SSRA-BINDING PROTEIN"/>
    <property type="match status" value="1"/>
</dbReference>
<dbReference type="NCBIfam" id="TIGR00086">
    <property type="entry name" value="smpB"/>
    <property type="match status" value="1"/>
</dbReference>
<dbReference type="CDD" id="cd09294">
    <property type="entry name" value="SmpB"/>
    <property type="match status" value="1"/>
</dbReference>
<name>A0A1G2R6U5_9BACT</name>
<keyword evidence="2 3" id="KW-0694">RNA-binding</keyword>
<comment type="similarity">
    <text evidence="3">Belongs to the SmpB family.</text>
</comment>
<dbReference type="GO" id="GO:0005829">
    <property type="term" value="C:cytosol"/>
    <property type="evidence" value="ECO:0007669"/>
    <property type="project" value="TreeGrafter"/>
</dbReference>
<dbReference type="Pfam" id="PF01668">
    <property type="entry name" value="SmpB"/>
    <property type="match status" value="1"/>
</dbReference>
<dbReference type="InterPro" id="IPR000037">
    <property type="entry name" value="SsrA-bd_prot"/>
</dbReference>
<dbReference type="HAMAP" id="MF_00023">
    <property type="entry name" value="SmpB"/>
    <property type="match status" value="1"/>
</dbReference>
<dbReference type="PANTHER" id="PTHR30308">
    <property type="entry name" value="TMRNA-BINDING COMPONENT OF TRANS-TRANSLATION TAGGING COMPLEX"/>
    <property type="match status" value="1"/>
</dbReference>
<evidence type="ECO:0000256" key="2">
    <source>
        <dbReference type="ARBA" id="ARBA00022884"/>
    </source>
</evidence>
<dbReference type="Gene3D" id="2.40.280.10">
    <property type="match status" value="1"/>
</dbReference>
<comment type="function">
    <text evidence="3">Required for rescue of stalled ribosomes mediated by trans-translation. Binds to transfer-messenger RNA (tmRNA), required for stable association of tmRNA with ribosomes. tmRNA and SmpB together mimic tRNA shape, replacing the anticodon stem-loop with SmpB. tmRNA is encoded by the ssrA gene; the 2 termini fold to resemble tRNA(Ala) and it encodes a 'tag peptide', a short internal open reading frame. During trans-translation Ala-aminoacylated tmRNA acts like a tRNA, entering the A-site of stalled ribosomes, displacing the stalled mRNA. The ribosome then switches to translate the ORF on the tmRNA; the nascent peptide is terminated with the 'tag peptide' encoded by the tmRNA and targeted for degradation. The ribosome is freed to recommence translation, which seems to be the essential function of trans-translation.</text>
</comment>
<evidence type="ECO:0000313" key="5">
    <source>
        <dbReference type="Proteomes" id="UP000178529"/>
    </source>
</evidence>
<comment type="caution">
    <text evidence="4">The sequence shown here is derived from an EMBL/GenBank/DDBJ whole genome shotgun (WGS) entry which is preliminary data.</text>
</comment>
<organism evidence="4 5">
    <name type="scientific">Candidatus Wildermuthbacteria bacterium RIFCSPHIGHO2_02_FULL_48_16</name>
    <dbReference type="NCBI Taxonomy" id="1802453"/>
    <lineage>
        <taxon>Bacteria</taxon>
        <taxon>Candidatus Wildermuthiibacteriota</taxon>
    </lineage>
</organism>
<evidence type="ECO:0000313" key="4">
    <source>
        <dbReference type="EMBL" id="OHA68595.1"/>
    </source>
</evidence>
<evidence type="ECO:0000256" key="1">
    <source>
        <dbReference type="ARBA" id="ARBA00022490"/>
    </source>
</evidence>
<dbReference type="SUPFAM" id="SSF74982">
    <property type="entry name" value="Small protein B (SmpB)"/>
    <property type="match status" value="1"/>
</dbReference>